<sequence>MYEELQNRTRSLSALVRLPALVRCNSYFTLGSSPQSVYPLFLLMNHGSVPPHNHHVSEGIDACCGEHTSCYDQRTPQKICDDNFCMCVHGAASSMPSCMFHATNFCATARAFGGLQYNKQRP</sequence>
<dbReference type="OrthoDB" id="5773255at2759"/>
<dbReference type="InterPro" id="IPR036444">
    <property type="entry name" value="PLipase_A2_dom_sf"/>
</dbReference>
<dbReference type="GO" id="GO:0050482">
    <property type="term" value="P:arachidonate secretion"/>
    <property type="evidence" value="ECO:0007669"/>
    <property type="project" value="InterPro"/>
</dbReference>
<dbReference type="PANTHER" id="PTHR34228">
    <property type="entry name" value="PROTEIN CBG09474-RELATED"/>
    <property type="match status" value="1"/>
</dbReference>
<gene>
    <name evidence="1" type="ORF">HPBE_LOCUS22292</name>
</gene>
<accession>A0A3P8GB18</accession>
<dbReference type="GO" id="GO:0006644">
    <property type="term" value="P:phospholipid metabolic process"/>
    <property type="evidence" value="ECO:0007669"/>
    <property type="project" value="InterPro"/>
</dbReference>
<proteinExistence type="predicted"/>
<dbReference type="PANTHER" id="PTHR34228:SF4">
    <property type="entry name" value="VENOM PROTEIN"/>
    <property type="match status" value="1"/>
</dbReference>
<dbReference type="AlphaFoldDB" id="A0A3P8GB18"/>
<name>A0A3P8GB18_HELPZ</name>
<dbReference type="GO" id="GO:0004623">
    <property type="term" value="F:phospholipase A2 activity"/>
    <property type="evidence" value="ECO:0007669"/>
    <property type="project" value="InterPro"/>
</dbReference>
<organism evidence="1">
    <name type="scientific">Heligmosomoides polygyrus</name>
    <name type="common">Parasitic roundworm</name>
    <dbReference type="NCBI Taxonomy" id="6339"/>
    <lineage>
        <taxon>Eukaryota</taxon>
        <taxon>Metazoa</taxon>
        <taxon>Ecdysozoa</taxon>
        <taxon>Nematoda</taxon>
        <taxon>Chromadorea</taxon>
        <taxon>Rhabditida</taxon>
        <taxon>Rhabditina</taxon>
        <taxon>Rhabditomorpha</taxon>
        <taxon>Strongyloidea</taxon>
        <taxon>Heligmosomidae</taxon>
        <taxon>Heligmosomoides</taxon>
    </lineage>
</organism>
<reference evidence="1" key="1">
    <citation type="submission" date="2018-11" db="EMBL/GenBank/DDBJ databases">
        <authorList>
            <consortium name="Pathogen Informatics"/>
        </authorList>
    </citation>
    <scope>NUCLEOTIDE SEQUENCE [LARGE SCALE GENOMIC DNA]</scope>
</reference>
<protein>
    <submittedName>
        <fullName evidence="1">Uncharacterized protein</fullName>
    </submittedName>
</protein>
<dbReference type="InterPro" id="IPR053322">
    <property type="entry name" value="PLA2-like"/>
</dbReference>
<dbReference type="SUPFAM" id="SSF48619">
    <property type="entry name" value="Phospholipase A2, PLA2"/>
    <property type="match status" value="1"/>
</dbReference>
<dbReference type="EMBL" id="UZAH01033847">
    <property type="protein sequence ID" value="VDP31653.1"/>
    <property type="molecule type" value="Genomic_DNA"/>
</dbReference>
<evidence type="ECO:0000313" key="1">
    <source>
        <dbReference type="EMBL" id="VDP31653.1"/>
    </source>
</evidence>